<accession>A0A0G1VGJ4</accession>
<dbReference type="PROSITE" id="PS50819">
    <property type="entry name" value="INTEIN_ENDONUCLEASE"/>
    <property type="match status" value="1"/>
</dbReference>
<evidence type="ECO:0000256" key="10">
    <source>
        <dbReference type="ARBA" id="ARBA00023002"/>
    </source>
</evidence>
<reference evidence="16 17" key="1">
    <citation type="journal article" date="2015" name="Nature">
        <title>rRNA introns, odd ribosomes, and small enigmatic genomes across a large radiation of phyla.</title>
        <authorList>
            <person name="Brown C.T."/>
            <person name="Hug L.A."/>
            <person name="Thomas B.C."/>
            <person name="Sharon I."/>
            <person name="Castelle C.J."/>
            <person name="Singh A."/>
            <person name="Wilkins M.J."/>
            <person name="Williams K.H."/>
            <person name="Banfield J.F."/>
        </authorList>
    </citation>
    <scope>NUCLEOTIDE SEQUENCE [LARGE SCALE GENOMIC DNA]</scope>
</reference>
<dbReference type="InterPro" id="IPR003586">
    <property type="entry name" value="Hint_dom_C"/>
</dbReference>
<evidence type="ECO:0000313" key="17">
    <source>
        <dbReference type="Proteomes" id="UP000034119"/>
    </source>
</evidence>
<dbReference type="SUPFAM" id="SSF51998">
    <property type="entry name" value="PFL-like glycyl radical enzymes"/>
    <property type="match status" value="1"/>
</dbReference>
<evidence type="ECO:0000256" key="14">
    <source>
        <dbReference type="ARBA" id="ARBA00047754"/>
    </source>
</evidence>
<dbReference type="STRING" id="1618342.UY40_C0012G0010"/>
<evidence type="ECO:0000256" key="11">
    <source>
        <dbReference type="ARBA" id="ARBA00023285"/>
    </source>
</evidence>
<dbReference type="EMBL" id="LCPW01000012">
    <property type="protein sequence ID" value="KKW05663.1"/>
    <property type="molecule type" value="Genomic_DNA"/>
</dbReference>
<dbReference type="PATRIC" id="fig|1618342.3.peg.434"/>
<keyword evidence="6" id="KW-0237">DNA synthesis</keyword>
<comment type="cofactor">
    <cofactor evidence="1">
        <name>adenosylcob(III)alamin</name>
        <dbReference type="ChEBI" id="CHEBI:18408"/>
    </cofactor>
</comment>
<dbReference type="SUPFAM" id="SSF55608">
    <property type="entry name" value="Homing endonucleases"/>
    <property type="match status" value="1"/>
</dbReference>
<evidence type="ECO:0000256" key="1">
    <source>
        <dbReference type="ARBA" id="ARBA00001922"/>
    </source>
</evidence>
<dbReference type="SMART" id="SM00306">
    <property type="entry name" value="HintN"/>
    <property type="match status" value="1"/>
</dbReference>
<dbReference type="InterPro" id="IPR030934">
    <property type="entry name" value="Intein_C"/>
</dbReference>
<proteinExistence type="inferred from homology"/>
<dbReference type="CDD" id="cd00081">
    <property type="entry name" value="Hint"/>
    <property type="match status" value="1"/>
</dbReference>
<dbReference type="InterPro" id="IPR004860">
    <property type="entry name" value="LAGLIDADG_dom"/>
</dbReference>
<evidence type="ECO:0000256" key="9">
    <source>
        <dbReference type="ARBA" id="ARBA00023000"/>
    </source>
</evidence>
<dbReference type="Gene3D" id="3.10.28.10">
    <property type="entry name" value="Homing endonucleases"/>
    <property type="match status" value="1"/>
</dbReference>
<dbReference type="InterPro" id="IPR050862">
    <property type="entry name" value="RdRp_reductase_class-2"/>
</dbReference>
<keyword evidence="10" id="KW-0560">Oxidoreductase</keyword>
<feature type="domain" description="DOD-type homing endonuclease" evidence="15">
    <location>
        <begin position="349"/>
        <end position="491"/>
    </location>
</feature>
<dbReference type="GO" id="GO:0004519">
    <property type="term" value="F:endonuclease activity"/>
    <property type="evidence" value="ECO:0007669"/>
    <property type="project" value="InterPro"/>
</dbReference>
<dbReference type="InterPro" id="IPR036844">
    <property type="entry name" value="Hint_dom_sf"/>
</dbReference>
<dbReference type="InterPro" id="IPR003587">
    <property type="entry name" value="Hint_dom_N"/>
</dbReference>
<name>A0A0G1VGJ4_9BACT</name>
<keyword evidence="11" id="KW-0170">Cobalt</keyword>
<dbReference type="PANTHER" id="PTHR43371:SF1">
    <property type="entry name" value="RIBONUCLEOSIDE-DIPHOSPHATE REDUCTASE"/>
    <property type="match status" value="1"/>
</dbReference>
<protein>
    <recommendedName>
        <fullName evidence="4">Vitamin B12-dependent ribonucleotide reductase</fullName>
        <ecNumber evidence="3">1.17.4.1</ecNumber>
    </recommendedName>
    <alternativeName>
        <fullName evidence="13">Ribonucleoside-diphosphate reductase NrdJ</fullName>
    </alternativeName>
</protein>
<dbReference type="GO" id="GO:0071897">
    <property type="term" value="P:DNA biosynthetic process"/>
    <property type="evidence" value="ECO:0007669"/>
    <property type="project" value="UniProtKB-KW"/>
</dbReference>
<dbReference type="PROSITE" id="PS50818">
    <property type="entry name" value="INTEIN_C_TER"/>
    <property type="match status" value="1"/>
</dbReference>
<dbReference type="InterPro" id="IPR006141">
    <property type="entry name" value="Intein_N"/>
</dbReference>
<dbReference type="Pfam" id="PF12637">
    <property type="entry name" value="TSCPD"/>
    <property type="match status" value="1"/>
</dbReference>
<dbReference type="Gene3D" id="3.20.70.20">
    <property type="match status" value="2"/>
</dbReference>
<dbReference type="Pfam" id="PF14528">
    <property type="entry name" value="LAGLIDADG_3"/>
    <property type="match status" value="1"/>
</dbReference>
<dbReference type="GO" id="GO:0031419">
    <property type="term" value="F:cobalamin binding"/>
    <property type="evidence" value="ECO:0007669"/>
    <property type="project" value="UniProtKB-KW"/>
</dbReference>
<evidence type="ECO:0000256" key="8">
    <source>
        <dbReference type="ARBA" id="ARBA00022813"/>
    </source>
</evidence>
<comment type="similarity">
    <text evidence="2">Belongs to the ribonucleoside diphosphate reductase class-2 family.</text>
</comment>
<dbReference type="AlphaFoldDB" id="A0A0G1VGJ4"/>
<dbReference type="SUPFAM" id="SSF51294">
    <property type="entry name" value="Hedgehog/intein (Hint) domain"/>
    <property type="match status" value="1"/>
</dbReference>
<evidence type="ECO:0000256" key="13">
    <source>
        <dbReference type="ARBA" id="ARBA00033050"/>
    </source>
</evidence>
<dbReference type="Proteomes" id="UP000034119">
    <property type="component" value="Unassembled WGS sequence"/>
</dbReference>
<dbReference type="PRINTS" id="PR00379">
    <property type="entry name" value="INTEIN"/>
</dbReference>
<dbReference type="Pfam" id="PF14890">
    <property type="entry name" value="Intein_splicing"/>
    <property type="match status" value="1"/>
</dbReference>
<dbReference type="NCBIfam" id="TIGR01443">
    <property type="entry name" value="intein_Cterm"/>
    <property type="match status" value="1"/>
</dbReference>
<evidence type="ECO:0000256" key="7">
    <source>
        <dbReference type="ARBA" id="ARBA00022741"/>
    </source>
</evidence>
<dbReference type="PANTHER" id="PTHR43371">
    <property type="entry name" value="VITAMIN B12-DEPENDENT RIBONUCLEOTIDE REDUCTASE"/>
    <property type="match status" value="1"/>
</dbReference>
<organism evidence="16 17">
    <name type="scientific">candidate division CPR1 bacterium GW2011_GWC1_49_13</name>
    <dbReference type="NCBI Taxonomy" id="1618342"/>
    <lineage>
        <taxon>Bacteria</taxon>
        <taxon>candidate division CPR1</taxon>
    </lineage>
</organism>
<comment type="catalytic activity">
    <reaction evidence="14">
        <text>a 2'-deoxyribonucleoside 5'-diphosphate + [thioredoxin]-disulfide + H2O = a ribonucleoside 5'-diphosphate + [thioredoxin]-dithiol</text>
        <dbReference type="Rhea" id="RHEA:23252"/>
        <dbReference type="Rhea" id="RHEA-COMP:10698"/>
        <dbReference type="Rhea" id="RHEA-COMP:10700"/>
        <dbReference type="ChEBI" id="CHEBI:15377"/>
        <dbReference type="ChEBI" id="CHEBI:29950"/>
        <dbReference type="ChEBI" id="CHEBI:50058"/>
        <dbReference type="ChEBI" id="CHEBI:57930"/>
        <dbReference type="ChEBI" id="CHEBI:73316"/>
        <dbReference type="EC" id="1.17.4.1"/>
    </reaction>
</comment>
<dbReference type="GO" id="GO:0004748">
    <property type="term" value="F:ribonucleoside-diphosphate reductase activity, thioredoxin disulfide as acceptor"/>
    <property type="evidence" value="ECO:0007669"/>
    <property type="project" value="UniProtKB-EC"/>
</dbReference>
<dbReference type="InterPro" id="IPR000788">
    <property type="entry name" value="RNR_lg_C"/>
</dbReference>
<evidence type="ECO:0000256" key="3">
    <source>
        <dbReference type="ARBA" id="ARBA00012274"/>
    </source>
</evidence>
<keyword evidence="5" id="KW-0846">Cobalamin</keyword>
<dbReference type="PROSITE" id="PS50817">
    <property type="entry name" value="INTEIN_N_TER"/>
    <property type="match status" value="1"/>
</dbReference>
<keyword evidence="7" id="KW-0547">Nucleotide-binding</keyword>
<dbReference type="InterPro" id="IPR006142">
    <property type="entry name" value="INTEIN"/>
</dbReference>
<evidence type="ECO:0000256" key="2">
    <source>
        <dbReference type="ARBA" id="ARBA00007405"/>
    </source>
</evidence>
<sequence length="1121" mass="122184">MPKRKLDLKSTIALAQKQLGMSANAAEVFVRRYVRRGGENTFAEEPQGTFDRVAGAIAAVEKGYGADVFSTLRVAALIQQTGGGNGFAFSDLRPRGDSVSRSGGKSSGPVGFLEAYDAAFGVIAQGGVRRGANMAVLSVSHPDIKLFIHCKEREGKVANFNISVAATDAFMKAAKTGKKFKLINPRTGKTTGEVKARELFGEMVTSAHHNGEPGILFIDAANRDNPVPHLYELKATNPCLTGDTLIYTEAGLRRAADLAQGNIPLKVVTDGRFGTEILQNASAVFATGEKDVYKLTTREGYELRLTADHKVMTENGWVAAHHLKNGDKVHILNRKGSFGLDGSLKEGQILGWLVGDGTMSAIRAVLSFFGEEKKELAPLFSQSVTELVNQDKAGRFYPVGITEIKERDEARVSSERLLAWAKEQGLGENKFQVPNAVLTGNEAMQRGFLQALFTADGQVNDGGEKGATVRLSSCYLALLKDVQRLLLNFGIASHIYQDRRGAGFRPLPDGKGGLKEYFCQAQHDLAISRVNLIKFAEEVGFLTVAKQGKLLAYLERMSRGPYREQFLATIKEVVADGREMVYDLQQPETRSFVANGLVVHNCGEQYLGDYENCCLGSINLAKHVNEKGQIDWEMLKQTVITSTRFLDNVVDANAYVPEVPQLKEAAMNVRRIGLGIMGLADAMYLLGVSYAEADGVELASQIMEFIRYHSMLTSIDLAKERGPFLAIKGSIYDPAKLKWQPPKPLHPHKRDFGRPKLDWSEVVRGIKKYGIRNGAQTTVAPTGTISTVAGVEGYGCEPTFALSYVRRLYQAAGEDGGNRELTYTSPIFDEELEKAGLSHSERDSIYERVRKTGTVQGIEEVPAKIRKVFVVSADITPRQHIEMQAALQRFVDNSISKTCNFPADATVEDVKDAYLTAWKLGCKGLTVYVTGTRKEVVLETAETKEKREGGEAEVAIKPRPSRTTGSTYRIGTPVGSAFVTINENGDNNPLEMFVNVGKAGSDIAADAEALGRLSSLVLRVDPKMAPRERVEAIIDQLSGIGGSRAVGFGAARVRSLADGLSKVLQEYLGLKVQEEKQEEIQPPLPVGKLEKVGDLCPVCGQATLVNEEGCQKCYSCGHSEC</sequence>
<keyword evidence="8" id="KW-0068">Autocatalytic cleavage</keyword>
<evidence type="ECO:0000256" key="12">
    <source>
        <dbReference type="ARBA" id="ARBA00025437"/>
    </source>
</evidence>
<dbReference type="Gene3D" id="2.170.16.10">
    <property type="entry name" value="Hedgehog/Intein (Hint) domain"/>
    <property type="match status" value="2"/>
</dbReference>
<comment type="caution">
    <text evidence="16">The sequence shown here is derived from an EMBL/GenBank/DDBJ whole genome shotgun (WGS) entry which is preliminary data.</text>
</comment>
<comment type="function">
    <text evidence="12">Catalyzes the reduction of ribonucleotides to deoxyribonucleotides. May function to provide a pool of deoxyribonucleotide precursors for DNA repair during oxygen limitation and/or for immediate growth after restoration of oxygen.</text>
</comment>
<evidence type="ECO:0000259" key="15">
    <source>
        <dbReference type="PROSITE" id="PS50819"/>
    </source>
</evidence>
<dbReference type="GO" id="GO:0000166">
    <property type="term" value="F:nucleotide binding"/>
    <property type="evidence" value="ECO:0007669"/>
    <property type="project" value="UniProtKB-KW"/>
</dbReference>
<evidence type="ECO:0000256" key="4">
    <source>
        <dbReference type="ARBA" id="ARBA00014409"/>
    </source>
</evidence>
<dbReference type="SMART" id="SM00305">
    <property type="entry name" value="HintC"/>
    <property type="match status" value="1"/>
</dbReference>
<dbReference type="EC" id="1.17.4.1" evidence="3"/>
<dbReference type="Pfam" id="PF02867">
    <property type="entry name" value="Ribonuc_red_lgC"/>
    <property type="match status" value="1"/>
</dbReference>
<dbReference type="NCBIfam" id="TIGR01445">
    <property type="entry name" value="intein_Nterm"/>
    <property type="match status" value="1"/>
</dbReference>
<keyword evidence="9" id="KW-0651">Protein splicing</keyword>
<dbReference type="GO" id="GO:0016539">
    <property type="term" value="P:intein-mediated protein splicing"/>
    <property type="evidence" value="ECO:0007669"/>
    <property type="project" value="InterPro"/>
</dbReference>
<evidence type="ECO:0000313" key="16">
    <source>
        <dbReference type="EMBL" id="KKW05663.1"/>
    </source>
</evidence>
<evidence type="ECO:0000256" key="5">
    <source>
        <dbReference type="ARBA" id="ARBA00022628"/>
    </source>
</evidence>
<dbReference type="InterPro" id="IPR027434">
    <property type="entry name" value="Homing_endonucl"/>
</dbReference>
<evidence type="ECO:0000256" key="6">
    <source>
        <dbReference type="ARBA" id="ARBA00022634"/>
    </source>
</evidence>
<dbReference type="InterPro" id="IPR024434">
    <property type="entry name" value="TSCPD_dom"/>
</dbReference>
<gene>
    <name evidence="16" type="ORF">UY40_C0012G0010</name>
</gene>
<dbReference type="InterPro" id="IPR004042">
    <property type="entry name" value="Intein_endonuc_central"/>
</dbReference>